<evidence type="ECO:0000256" key="1">
    <source>
        <dbReference type="ARBA" id="ARBA00004406"/>
    </source>
</evidence>
<feature type="region of interest" description="Disordered" evidence="13">
    <location>
        <begin position="254"/>
        <end position="277"/>
    </location>
</feature>
<feature type="region of interest" description="Disordered" evidence="13">
    <location>
        <begin position="1349"/>
        <end position="1374"/>
    </location>
</feature>
<dbReference type="GO" id="GO:0000045">
    <property type="term" value="P:autophagosome assembly"/>
    <property type="evidence" value="ECO:0007669"/>
    <property type="project" value="TreeGrafter"/>
</dbReference>
<evidence type="ECO:0000313" key="14">
    <source>
        <dbReference type="EMBL" id="GMM34733.1"/>
    </source>
</evidence>
<evidence type="ECO:0000256" key="11">
    <source>
        <dbReference type="ARBA" id="ARBA00024615"/>
    </source>
</evidence>
<name>A0AAV5QIY6_9ASCO</name>
<evidence type="ECO:0000256" key="9">
    <source>
        <dbReference type="ARBA" id="ARBA00023136"/>
    </source>
</evidence>
<dbReference type="GO" id="GO:0061723">
    <property type="term" value="P:glycophagy"/>
    <property type="evidence" value="ECO:0007669"/>
    <property type="project" value="TreeGrafter"/>
</dbReference>
<comment type="similarity">
    <text evidence="3">Belongs to the ATG2 family.</text>
</comment>
<dbReference type="GO" id="GO:0061908">
    <property type="term" value="C:phagophore"/>
    <property type="evidence" value="ECO:0007669"/>
    <property type="project" value="TreeGrafter"/>
</dbReference>
<keyword evidence="6" id="KW-0256">Endoplasmic reticulum</keyword>
<evidence type="ECO:0000256" key="4">
    <source>
        <dbReference type="ARBA" id="ARBA00018070"/>
    </source>
</evidence>
<dbReference type="GO" id="GO:0034045">
    <property type="term" value="C:phagophore assembly site membrane"/>
    <property type="evidence" value="ECO:0007669"/>
    <property type="project" value="UniProtKB-SubCell"/>
</dbReference>
<dbReference type="GO" id="GO:0032266">
    <property type="term" value="F:phosphatidylinositol-3-phosphate binding"/>
    <property type="evidence" value="ECO:0007669"/>
    <property type="project" value="TreeGrafter"/>
</dbReference>
<keyword evidence="8" id="KW-0445">Lipid transport</keyword>
<dbReference type="GO" id="GO:0006869">
    <property type="term" value="P:lipid transport"/>
    <property type="evidence" value="ECO:0007669"/>
    <property type="project" value="UniProtKB-KW"/>
</dbReference>
<evidence type="ECO:0000256" key="6">
    <source>
        <dbReference type="ARBA" id="ARBA00022824"/>
    </source>
</evidence>
<dbReference type="Pfam" id="PF13329">
    <property type="entry name" value="ATG2_CAD"/>
    <property type="match status" value="2"/>
</dbReference>
<dbReference type="GeneID" id="90072712"/>
<comment type="subcellular location">
    <subcellularLocation>
        <location evidence="1">Endoplasmic reticulum membrane</location>
        <topology evidence="1">Peripheral membrane protein</topology>
    </subcellularLocation>
    <subcellularLocation>
        <location evidence="2">Preautophagosomal structure membrane</location>
        <topology evidence="2">Peripheral membrane protein</topology>
    </subcellularLocation>
</comment>
<dbReference type="Proteomes" id="UP001360560">
    <property type="component" value="Unassembled WGS sequence"/>
</dbReference>
<feature type="compositionally biased region" description="Acidic residues" evidence="13">
    <location>
        <begin position="332"/>
        <end position="341"/>
    </location>
</feature>
<feature type="compositionally biased region" description="Low complexity" evidence="13">
    <location>
        <begin position="2060"/>
        <end position="2075"/>
    </location>
</feature>
<evidence type="ECO:0000256" key="10">
    <source>
        <dbReference type="ARBA" id="ARBA00024479"/>
    </source>
</evidence>
<feature type="region of interest" description="Disordered" evidence="13">
    <location>
        <begin position="290"/>
        <end position="346"/>
    </location>
</feature>
<feature type="region of interest" description="Disordered" evidence="13">
    <location>
        <begin position="1584"/>
        <end position="1612"/>
    </location>
</feature>
<proteinExistence type="inferred from homology"/>
<keyword evidence="9" id="KW-0472">Membrane</keyword>
<evidence type="ECO:0000256" key="12">
    <source>
        <dbReference type="ARBA" id="ARBA00024631"/>
    </source>
</evidence>
<dbReference type="PANTHER" id="PTHR13190:SF1">
    <property type="entry name" value="AUTOPHAGY-RELATED 2, ISOFORM A"/>
    <property type="match status" value="1"/>
</dbReference>
<reference evidence="14 15" key="1">
    <citation type="journal article" date="2023" name="Elife">
        <title>Identification of key yeast species and microbe-microbe interactions impacting larval growth of Drosophila in the wild.</title>
        <authorList>
            <person name="Mure A."/>
            <person name="Sugiura Y."/>
            <person name="Maeda R."/>
            <person name="Honda K."/>
            <person name="Sakurai N."/>
            <person name="Takahashi Y."/>
            <person name="Watada M."/>
            <person name="Katoh T."/>
            <person name="Gotoh A."/>
            <person name="Gotoh Y."/>
            <person name="Taniguchi I."/>
            <person name="Nakamura K."/>
            <person name="Hayashi T."/>
            <person name="Katayama T."/>
            <person name="Uemura T."/>
            <person name="Hattori Y."/>
        </authorList>
    </citation>
    <scope>NUCLEOTIDE SEQUENCE [LARGE SCALE GENOMIC DNA]</scope>
    <source>
        <strain evidence="14 15">SC-9</strain>
    </source>
</reference>
<feature type="region of interest" description="Disordered" evidence="13">
    <location>
        <begin position="1188"/>
        <end position="1211"/>
    </location>
</feature>
<feature type="compositionally biased region" description="Low complexity" evidence="13">
    <location>
        <begin position="131"/>
        <end position="140"/>
    </location>
</feature>
<dbReference type="GO" id="GO:0034727">
    <property type="term" value="P:piecemeal microautophagy of the nucleus"/>
    <property type="evidence" value="ECO:0007669"/>
    <property type="project" value="TreeGrafter"/>
</dbReference>
<feature type="compositionally biased region" description="Low complexity" evidence="13">
    <location>
        <begin position="1383"/>
        <end position="1400"/>
    </location>
</feature>
<comment type="catalytic activity">
    <reaction evidence="11">
        <text>a 1,2-diacyl-sn-glycero-3-phosphoethanolamine(in) = a 1,2-diacyl-sn-glycero-3-phosphoethanolamine(out)</text>
        <dbReference type="Rhea" id="RHEA:38895"/>
        <dbReference type="ChEBI" id="CHEBI:64612"/>
    </reaction>
</comment>
<feature type="compositionally biased region" description="Acidic residues" evidence="13">
    <location>
        <begin position="297"/>
        <end position="310"/>
    </location>
</feature>
<dbReference type="RefSeq" id="XP_064851733.1">
    <property type="nucleotide sequence ID" value="XM_064995661.1"/>
</dbReference>
<evidence type="ECO:0000256" key="13">
    <source>
        <dbReference type="SAM" id="MobiDB-lite"/>
    </source>
</evidence>
<keyword evidence="5" id="KW-0813">Transport</keyword>
<dbReference type="GO" id="GO:0043495">
    <property type="term" value="F:protein-membrane adaptor activity"/>
    <property type="evidence" value="ECO:0007669"/>
    <property type="project" value="TreeGrafter"/>
</dbReference>
<feature type="compositionally biased region" description="Acidic residues" evidence="13">
    <location>
        <begin position="1584"/>
        <end position="1609"/>
    </location>
</feature>
<comment type="caution">
    <text evidence="14">The sequence shown here is derived from an EMBL/GenBank/DDBJ whole genome shotgun (WGS) entry which is preliminary data.</text>
</comment>
<feature type="region of interest" description="Disordered" evidence="13">
    <location>
        <begin position="121"/>
        <end position="161"/>
    </location>
</feature>
<feature type="region of interest" description="Disordered" evidence="13">
    <location>
        <begin position="2038"/>
        <end position="2075"/>
    </location>
</feature>
<feature type="compositionally biased region" description="Basic and acidic residues" evidence="13">
    <location>
        <begin position="256"/>
        <end position="270"/>
    </location>
</feature>
<evidence type="ECO:0000256" key="3">
    <source>
        <dbReference type="ARBA" id="ARBA00009714"/>
    </source>
</evidence>
<keyword evidence="7" id="KW-0072">Autophagy</keyword>
<comment type="catalytic activity">
    <reaction evidence="12">
        <text>a 1,2-diacyl-sn-glycero-3-phosphocholine(in) = a 1,2-diacyl-sn-glycero-3-phosphocholine(out)</text>
        <dbReference type="Rhea" id="RHEA:38571"/>
        <dbReference type="ChEBI" id="CHEBI:57643"/>
    </reaction>
</comment>
<sequence length="2208" mass="245715">MSPQWMPQNIQKRLLRYILQQLSVFSEIDLSDLDVSLGVLSLKNVALNPESFSIPGAFLRSGQISDVNLQLTTDGIVVKCTGVEVILVLATGAGTSDSSKKNGSQSREFSLAKSRNDLANSVMGDLHGDEVSTTSSGTSSDENESGNNDDDDNRNETNKKKKETTTFYSSYVNRAVELALSKLQVVVENVLVKVIIDDNGTSTSIGGSNGQQRAACSHFFLQLDKVSWDYTNEKNKAVNVEGFKMFTELSTVNGASKEKAKQNPRPDHHSSPKKFNGLGSVLEEPIIEPSNNMAHSDDEDSDQFNSDDEGYNQMMASSFLPNPKDEGAPTDQDSDGSDDADTPSTMFLSANSHLSQTMMMTLNKLKEERDDFEDEDDKNHSFHSSIANLRKSSLKTDEQERIFNSIYETATGSGTMNTSQFSIMNHSKQKENKREAASFCDERVDERRYFFAISSLVLRFAGLLEFEDLEVIIEQVNISFKDYDNEDDGVYASIFDVALNFIKQFDKINKLNSYLIKRKKAKMRGYSNLANGNGGNVTIGKSKSQNGILDSDPNDEYDGKDKLSWFSRMCIKELSVNFDDYILPDGTFKSSDELLLKFSNINVNKKNQYLIYGGIEKLEMINSQSQAFGFSSAENEPVAEVKQEELRFEYMMNQHQASTAATDITVLFSKIASLKLNSQIIGKLLGKFYKISPVLDALTKLQSTLDTNNNLAATNNYSSQFSGKRSGLSASLVFQKPGGGMMASSILGNSSHIPQKKSALTVQSNSIHITLEIEENQGLYLEILPINYCSSTQRLNIPKMLIYEINKMKSSIATRIINDEGLVNKDNGLIAMISNISLTGYSKKPHHQITSFDINNKEIMYSTDSVLNIDSVIYSEEFSSLMDMIEMFKRFAADLPKPKSVTMISEPSNPSYISPVGRTTRKVRMTSTVSFSNPGSSSNVKMHVNISKIKTGINGIKAAENDPSSLFGDIVGSIDTVHVNIFNDSVIQILVKKVSLFRFYGSMRVNLFDLEEGSLDHQNINNVKSRGVEEFFTSDEFGFDGKNFDGLEQLVGISNPEDDILPVIGIRFSNNSGRGFVRNLAINYYAAWLSIFDKKNNAQPQESSIPKTASDNNSPTSLIKLRVVDCVIGLNPSRLHSKAMLMVNRGDLDIHIGNDEFFTKAQLRNISMLLIDDTDNILSYSETKKRRQWSGTRSTKKKPPISSQGGSNTSSIPSWSQLSWNLSRGFISVGTFNSLNLLLVRNSEIKLYKMPGCQNPVIDLKIDADICSIELCADSSQTLTQLFADLKEPVILSDEEKFKVSINDEDLATNTQDAIGSKGIVNIFDDIDENAFGLRKSLHETVLFNRNNEGSDSELDLESDGEADENNGGLNFVDDYYEGLHNSSSVSSSKQSSESQSSNQKIANDILSRSLSTLNVGKKRDPLSKNTFYYNESFGSNNEEDMSSNSSLSFAANHFNTINDNYSDTDLKARTVPVKVHLILGKINILLYDGYDWPDTRSAIKKVVRMVEKTGLKAFNDKVARNDNGATTKNNTLISDEDMAEEEENISAINENYLRSAKKLKDKRNRRDSLGDFGFRPFGIDDDDDDTMRDINEFDGAEEDNSDEEEDNDNFYPGYGDPQIIDHMLFDSIHISLPAGANPDDLAVGINKIIGNSDVMSTNSTLPSAHQKSREAELVPDQKTNYRKLNLRRSKSHKLSVDITELELDCIIHCNTDPVFDNKTLRHQELEDDSELLLSLSVKIKDFEIIDHVPTSTWNKFATYMKEAGDREVGVGIINFDFATYRPVASLAATESTIKVNVLPLRLHVDQDALEFLTRFGGFKDKRFMFDEIYDDILYIQKFQINSVHLKLDYKPKKVDYFGIRSGNTTEFVNFFILDGAKITLKKLTLYGIPGMPRLNDELNALWMPDIRSTQLKGIISGLTPSLSKIGEGIKDLMVIPVNEYKKDGRVGNSLQKGAYAFVRTTTNELLRFGVKIAAGTQTVLENTEEALGGAGSSARLPKRVHKQEFFETKDDDHYDRIKSKSKNRVTDVSVMDMRGSMYAGGGGNINNNNSEARTRRRVSSSTTKSKGYSGSRYYSEVYSDSEDDELLDISENESEDEDYDTSEQQRTVSLYADQPIDAKQGLNVAVTSLERNFLLARDAVVKAGGDASESGSAKKALYVMAKAAPVALIRPMIGTTEAISKTLLGVTNQINPEQGLEAKEKYKAKPR</sequence>
<dbReference type="GO" id="GO:0000422">
    <property type="term" value="P:autophagy of mitochondrion"/>
    <property type="evidence" value="ECO:0007669"/>
    <property type="project" value="TreeGrafter"/>
</dbReference>
<feature type="compositionally biased region" description="Acidic residues" evidence="13">
    <location>
        <begin position="1351"/>
        <end position="1365"/>
    </location>
</feature>
<protein>
    <recommendedName>
        <fullName evidence="4">Autophagy-related protein 2</fullName>
    </recommendedName>
</protein>
<dbReference type="PANTHER" id="PTHR13190">
    <property type="entry name" value="AUTOPHAGY-RELATED 2, ISOFORM A"/>
    <property type="match status" value="1"/>
</dbReference>
<dbReference type="GO" id="GO:0005789">
    <property type="term" value="C:endoplasmic reticulum membrane"/>
    <property type="evidence" value="ECO:0007669"/>
    <property type="project" value="UniProtKB-SubCell"/>
</dbReference>
<feature type="compositionally biased region" description="Polar residues" evidence="13">
    <location>
        <begin position="1201"/>
        <end position="1211"/>
    </location>
</feature>
<evidence type="ECO:0000256" key="7">
    <source>
        <dbReference type="ARBA" id="ARBA00023006"/>
    </source>
</evidence>
<evidence type="ECO:0000256" key="5">
    <source>
        <dbReference type="ARBA" id="ARBA00022448"/>
    </source>
</evidence>
<dbReference type="GO" id="GO:0061709">
    <property type="term" value="P:reticulophagy"/>
    <property type="evidence" value="ECO:0007669"/>
    <property type="project" value="TreeGrafter"/>
</dbReference>
<organism evidence="14 15">
    <name type="scientific">Saccharomycopsis crataegensis</name>
    <dbReference type="NCBI Taxonomy" id="43959"/>
    <lineage>
        <taxon>Eukaryota</taxon>
        <taxon>Fungi</taxon>
        <taxon>Dikarya</taxon>
        <taxon>Ascomycota</taxon>
        <taxon>Saccharomycotina</taxon>
        <taxon>Saccharomycetes</taxon>
        <taxon>Saccharomycopsidaceae</taxon>
        <taxon>Saccharomycopsis</taxon>
    </lineage>
</organism>
<evidence type="ECO:0000256" key="2">
    <source>
        <dbReference type="ARBA" id="ARBA00004623"/>
    </source>
</evidence>
<feature type="region of interest" description="Disordered" evidence="13">
    <location>
        <begin position="1382"/>
        <end position="1401"/>
    </location>
</feature>
<accession>A0AAV5QIY6</accession>
<keyword evidence="15" id="KW-1185">Reference proteome</keyword>
<feature type="compositionally biased region" description="Acidic residues" evidence="13">
    <location>
        <begin position="141"/>
        <end position="153"/>
    </location>
</feature>
<dbReference type="EMBL" id="BTFZ01000003">
    <property type="protein sequence ID" value="GMM34733.1"/>
    <property type="molecule type" value="Genomic_DNA"/>
</dbReference>
<gene>
    <name evidence="14" type="ORF">DASC09_020580</name>
</gene>
<comment type="catalytic activity">
    <reaction evidence="10">
        <text>a 1,2-diacyl-sn-glycero-3-phospho-L-serine(in) = a 1,2-diacyl-sn-glycero-3-phospho-L-serine(out)</text>
        <dbReference type="Rhea" id="RHEA:38663"/>
        <dbReference type="ChEBI" id="CHEBI:57262"/>
    </reaction>
</comment>
<evidence type="ECO:0000313" key="15">
    <source>
        <dbReference type="Proteomes" id="UP001360560"/>
    </source>
</evidence>
<evidence type="ECO:0000256" key="8">
    <source>
        <dbReference type="ARBA" id="ARBA00023055"/>
    </source>
</evidence>
<dbReference type="InterPro" id="IPR026849">
    <property type="entry name" value="ATG2"/>
</dbReference>
<feature type="compositionally biased region" description="Basic residues" evidence="13">
    <location>
        <begin position="1188"/>
        <end position="1199"/>
    </location>
</feature>